<organism evidence="1 2">
    <name type="scientific">Gossypium arboreum</name>
    <name type="common">Tree cotton</name>
    <name type="synonym">Gossypium nanking</name>
    <dbReference type="NCBI Taxonomy" id="29729"/>
    <lineage>
        <taxon>Eukaryota</taxon>
        <taxon>Viridiplantae</taxon>
        <taxon>Streptophyta</taxon>
        <taxon>Embryophyta</taxon>
        <taxon>Tracheophyta</taxon>
        <taxon>Spermatophyta</taxon>
        <taxon>Magnoliopsida</taxon>
        <taxon>eudicotyledons</taxon>
        <taxon>Gunneridae</taxon>
        <taxon>Pentapetalae</taxon>
        <taxon>rosids</taxon>
        <taxon>malvids</taxon>
        <taxon>Malvales</taxon>
        <taxon>Malvaceae</taxon>
        <taxon>Malvoideae</taxon>
        <taxon>Gossypium</taxon>
    </lineage>
</organism>
<proteinExistence type="predicted"/>
<accession>A0A0B0PVZ3</accession>
<keyword evidence="2" id="KW-1185">Reference proteome</keyword>
<evidence type="ECO:0000313" key="1">
    <source>
        <dbReference type="EMBL" id="KHG28609.1"/>
    </source>
</evidence>
<sequence length="34" mass="3765">MVIAVDSSATKMAATITMGFGSSYKAWSNRRRNR</sequence>
<dbReference type="AlphaFoldDB" id="A0A0B0PVZ3"/>
<reference evidence="2" key="1">
    <citation type="submission" date="2014-09" db="EMBL/GenBank/DDBJ databases">
        <authorList>
            <person name="Mudge J."/>
            <person name="Ramaraj T."/>
            <person name="Lindquist I.E."/>
            <person name="Bharti A.K."/>
            <person name="Sundararajan A."/>
            <person name="Cameron C.T."/>
            <person name="Woodward J.E."/>
            <person name="May G.D."/>
            <person name="Brubaker C."/>
            <person name="Broadhvest J."/>
            <person name="Wilkins T.A."/>
        </authorList>
    </citation>
    <scope>NUCLEOTIDE SEQUENCE</scope>
    <source>
        <strain evidence="2">cv. AKA8401</strain>
    </source>
</reference>
<protein>
    <submittedName>
        <fullName evidence="1">Uncharacterized protein</fullName>
    </submittedName>
</protein>
<dbReference type="Proteomes" id="UP000032142">
    <property type="component" value="Unassembled WGS sequence"/>
</dbReference>
<dbReference type="EMBL" id="KN445707">
    <property type="protein sequence ID" value="KHG28609.1"/>
    <property type="molecule type" value="Genomic_DNA"/>
</dbReference>
<gene>
    <name evidence="1" type="ORF">F383_07221</name>
</gene>
<name>A0A0B0PVZ3_GOSAR</name>
<evidence type="ECO:0000313" key="2">
    <source>
        <dbReference type="Proteomes" id="UP000032142"/>
    </source>
</evidence>